<keyword evidence="2" id="KW-1185">Reference proteome</keyword>
<protein>
    <submittedName>
        <fullName evidence="1">Uncharacterized protein</fullName>
    </submittedName>
</protein>
<evidence type="ECO:0000313" key="1">
    <source>
        <dbReference type="EMBL" id="KAH7865067.1"/>
    </source>
</evidence>
<reference evidence="1 2" key="1">
    <citation type="journal article" date="2021" name="Hortic Res">
        <title>High-quality reference genome and annotation aids understanding of berry development for evergreen blueberry (Vaccinium darrowii).</title>
        <authorList>
            <person name="Yu J."/>
            <person name="Hulse-Kemp A.M."/>
            <person name="Babiker E."/>
            <person name="Staton M."/>
        </authorList>
    </citation>
    <scope>NUCLEOTIDE SEQUENCE [LARGE SCALE GENOMIC DNA]</scope>
    <source>
        <strain evidence="2">cv. NJ 8807/NJ 8810</strain>
        <tissue evidence="1">Young leaf</tissue>
    </source>
</reference>
<accession>A0ACB7ZGB9</accession>
<evidence type="ECO:0000313" key="2">
    <source>
        <dbReference type="Proteomes" id="UP000828048"/>
    </source>
</evidence>
<name>A0ACB7ZGB9_9ERIC</name>
<gene>
    <name evidence="1" type="ORF">Vadar_001835</name>
</gene>
<sequence>MANGNSPFCGGKGKHVEEQTQTQRTLERVGTRENIEGEKIGKHSCLDTKELFRSENQGLKPVSKIMGKNQMNARSFKELLKSRALKAKATNVLLQRRDKLSGEDGECIASDVSNEVDEGVAETHPSNLKVQRFTAKPGCGFSGVSLSKDGMGFEAGLSLECREEQNGNVQSTGSQQNPETHRENIECIICKLGGELLCCGGHECKKSFHLSCLDPPFTHAPPGIWHCSWCVQKKLDSSVHAVSEGVESIVEAREVESDHEMQRQKQFLVKYKGLAHVHNRWIPEKKIEVENPELLAKFKKFKNFVQHTRWKTEWTLPHRLLQKRRLCLPKHCDKELDCQYEWLVKWAGLGYDHATWELENSAFLKSPEAVKLIEEFESRHKSEKRISSLFEGDKGGKATFSELLELPSGGSLGVQHEYASNINKLRECWLRGRSALVYDGQDRVVKVILFILSFQDNTLPFLIITKSSYLSMWEAEFSQRKSDRNIVVYKGNKDVLASIRSLEFYNEDGCIMFQVLLSTPEIVLEDSRILDGIKWGALIVDECQSSKISRHLSQIKELNAHMKLLLVTGRIKNRWECLHMLSILDSGLDENEEKTFENDSKNDVFELRAKLASFVAYESKPSFVEFKSKPCTSRFVEYWVPVQLSNVQLEQYCAALLSSAKLLCSNLKNDSVDSLREILIMTKKCCDHPYLADTERSLQASITKDLPVSEHLGAEIEMSGKLQLLDKFLFKIKEQGFRVLILYQSIRGSRLISAGDILDDFVCERFGKDSYARIDTGEIAPSTKQATLDCFNSKESNKFVFLIESRACVRSIKVSSIDVVILFNSDWDPLNDLRALEKITIESQFEELKVFRLYTPHTVEEKVLILAKEGLTVDSKMNYINRSTCQMLLTWGALHLFNKLDDFHGVCSSSVSPSNITYEESLTSDVVSEFSALLPYNGEKRNPNNSIILEVNRTEGAYPRNISLPGEVDLETQSVDNISKIQQFLYNEPSHIFWTNLLDGRNPRWKFLSGSSPKIRRRTQDFVGFPEERTCIEDGRGRKPRTVVHDTFELMCSKPRTKRKRKLHSWGKDSNLAALRVSRGSNGTNALTLEQETKQRYRKVASIIEEASTPKYGKEPQLHVSTHFPLAECGMIANVPASILIQSHQCQPSARQGLPISSLWQPFTVGSFQPSIGMPVGITGTGESIQNTATVLNGNDSIQASPVPQSDVLQMEMERIQHAKEQAIRIHEDKKSLLKAECEKEIDEIRKKYDMLLRHDEMVLSQKKKDFETHYKKVYVNKLLAETFTKGYEGDEVGLSGTQEANVPGFMNEISQLHLQQSPARNSTTSLESSSSPLIHRRGNFGGGCELQDRAPAPHLRHLRPPSTAVGLPHIPSHLLAKLPIIRAPSNLSVPSSGLGQATELVKSQCQKNGINQPDKSTGLPVTEGFLSNLNLPITQHRTSKPVHCKDLIRQKCSFFPGDYVER</sequence>
<proteinExistence type="predicted"/>
<dbReference type="EMBL" id="CM037159">
    <property type="protein sequence ID" value="KAH7865067.1"/>
    <property type="molecule type" value="Genomic_DNA"/>
</dbReference>
<dbReference type="Proteomes" id="UP000828048">
    <property type="component" value="Chromosome 9"/>
</dbReference>
<comment type="caution">
    <text evidence="1">The sequence shown here is derived from an EMBL/GenBank/DDBJ whole genome shotgun (WGS) entry which is preliminary data.</text>
</comment>
<organism evidence="1 2">
    <name type="scientific">Vaccinium darrowii</name>
    <dbReference type="NCBI Taxonomy" id="229202"/>
    <lineage>
        <taxon>Eukaryota</taxon>
        <taxon>Viridiplantae</taxon>
        <taxon>Streptophyta</taxon>
        <taxon>Embryophyta</taxon>
        <taxon>Tracheophyta</taxon>
        <taxon>Spermatophyta</taxon>
        <taxon>Magnoliopsida</taxon>
        <taxon>eudicotyledons</taxon>
        <taxon>Gunneridae</taxon>
        <taxon>Pentapetalae</taxon>
        <taxon>asterids</taxon>
        <taxon>Ericales</taxon>
        <taxon>Ericaceae</taxon>
        <taxon>Vaccinioideae</taxon>
        <taxon>Vaccinieae</taxon>
        <taxon>Vaccinium</taxon>
    </lineage>
</organism>